<evidence type="ECO:0000313" key="1">
    <source>
        <dbReference type="Proteomes" id="UP000887563"/>
    </source>
</evidence>
<dbReference type="Proteomes" id="UP000887563">
    <property type="component" value="Unplaced"/>
</dbReference>
<proteinExistence type="predicted"/>
<evidence type="ECO:0000313" key="2">
    <source>
        <dbReference type="WBParaSite" id="Minc3s02019g27805"/>
    </source>
</evidence>
<reference evidence="2" key="1">
    <citation type="submission" date="2022-11" db="UniProtKB">
        <authorList>
            <consortium name="WormBaseParasite"/>
        </authorList>
    </citation>
    <scope>IDENTIFICATION</scope>
</reference>
<dbReference type="WBParaSite" id="Minc3s02019g27805">
    <property type="protein sequence ID" value="Minc3s02019g27805"/>
    <property type="gene ID" value="Minc3s02019g27805"/>
</dbReference>
<keyword evidence="1" id="KW-1185">Reference proteome</keyword>
<dbReference type="AlphaFoldDB" id="A0A914MRV6"/>
<name>A0A914MRV6_MELIC</name>
<protein>
    <submittedName>
        <fullName evidence="2">Uncharacterized protein</fullName>
    </submittedName>
</protein>
<accession>A0A914MRV6</accession>
<organism evidence="1 2">
    <name type="scientific">Meloidogyne incognita</name>
    <name type="common">Southern root-knot nematode worm</name>
    <name type="synonym">Oxyuris incognita</name>
    <dbReference type="NCBI Taxonomy" id="6306"/>
    <lineage>
        <taxon>Eukaryota</taxon>
        <taxon>Metazoa</taxon>
        <taxon>Ecdysozoa</taxon>
        <taxon>Nematoda</taxon>
        <taxon>Chromadorea</taxon>
        <taxon>Rhabditida</taxon>
        <taxon>Tylenchina</taxon>
        <taxon>Tylenchomorpha</taxon>
        <taxon>Tylenchoidea</taxon>
        <taxon>Meloidogynidae</taxon>
        <taxon>Meloidogyninae</taxon>
        <taxon>Meloidogyne</taxon>
        <taxon>Meloidogyne incognita group</taxon>
    </lineage>
</organism>
<sequence>MIEKEIKFGALRKVITDNEFKFWNYWQLLLGIHHVQVFYTRGFSINSIHACKSKPKSINVQAIPSRAYSSCSNTNI</sequence>